<gene>
    <name evidence="10" type="ORF">SAMN05421852_10559</name>
</gene>
<evidence type="ECO:0000256" key="4">
    <source>
        <dbReference type="ARBA" id="ARBA00022679"/>
    </source>
</evidence>
<comment type="pathway">
    <text evidence="2">Polyol metabolism; glycerol degradation.</text>
</comment>
<proteinExistence type="predicted"/>
<evidence type="ECO:0000259" key="9">
    <source>
        <dbReference type="PROSITE" id="PS51480"/>
    </source>
</evidence>
<dbReference type="SUPFAM" id="SSF101473">
    <property type="entry name" value="DhaL-like"/>
    <property type="match status" value="1"/>
</dbReference>
<dbReference type="InterPro" id="IPR050861">
    <property type="entry name" value="Dihydroxyacetone_Kinase"/>
</dbReference>
<dbReference type="Pfam" id="PF02734">
    <property type="entry name" value="Dak2"/>
    <property type="match status" value="1"/>
</dbReference>
<keyword evidence="4" id="KW-0808">Transferase</keyword>
<dbReference type="GO" id="GO:0005829">
    <property type="term" value="C:cytosol"/>
    <property type="evidence" value="ECO:0007669"/>
    <property type="project" value="TreeGrafter"/>
</dbReference>
<dbReference type="AlphaFoldDB" id="A0A1I3P1R4"/>
<keyword evidence="11" id="KW-1185">Reference proteome</keyword>
<dbReference type="GO" id="GO:0047324">
    <property type="term" value="F:phosphoenolpyruvate-glycerone phosphotransferase activity"/>
    <property type="evidence" value="ECO:0007669"/>
    <property type="project" value="UniProtKB-EC"/>
</dbReference>
<dbReference type="GO" id="GO:0004371">
    <property type="term" value="F:glycerone kinase activity"/>
    <property type="evidence" value="ECO:0007669"/>
    <property type="project" value="InterPro"/>
</dbReference>
<evidence type="ECO:0000256" key="5">
    <source>
        <dbReference type="ARBA" id="ARBA00022777"/>
    </source>
</evidence>
<dbReference type="GO" id="GO:0019563">
    <property type="term" value="P:glycerol catabolic process"/>
    <property type="evidence" value="ECO:0007669"/>
    <property type="project" value="TreeGrafter"/>
</dbReference>
<keyword evidence="6" id="KW-0319">Glycerol metabolism</keyword>
<evidence type="ECO:0000256" key="6">
    <source>
        <dbReference type="ARBA" id="ARBA00022798"/>
    </source>
</evidence>
<evidence type="ECO:0000256" key="7">
    <source>
        <dbReference type="ARBA" id="ARBA00046577"/>
    </source>
</evidence>
<dbReference type="Gene3D" id="1.25.40.340">
    <property type="match status" value="1"/>
</dbReference>
<reference evidence="10 11" key="1">
    <citation type="submission" date="2016-10" db="EMBL/GenBank/DDBJ databases">
        <authorList>
            <person name="de Groot N.N."/>
        </authorList>
    </citation>
    <scope>NUCLEOTIDE SEQUENCE [LARGE SCALE GENOMIC DNA]</scope>
    <source>
        <strain evidence="10 11">DSM 44778</strain>
    </source>
</reference>
<dbReference type="PANTHER" id="PTHR28629:SF4">
    <property type="entry name" value="TRIOKINASE_FMN CYCLASE"/>
    <property type="match status" value="1"/>
</dbReference>
<dbReference type="InterPro" id="IPR012737">
    <property type="entry name" value="DhaK_L_YcgS"/>
</dbReference>
<dbReference type="InterPro" id="IPR036117">
    <property type="entry name" value="DhaL_dom_sf"/>
</dbReference>
<accession>A0A1I3P1R4</accession>
<dbReference type="InterPro" id="IPR004007">
    <property type="entry name" value="DhaL_dom"/>
</dbReference>
<dbReference type="FunFam" id="1.25.40.340:FF:000002">
    <property type="entry name" value="Dihydroxyacetone kinase, L subunit"/>
    <property type="match status" value="1"/>
</dbReference>
<evidence type="ECO:0000256" key="1">
    <source>
        <dbReference type="ARBA" id="ARBA00001113"/>
    </source>
</evidence>
<name>A0A1I3P1R4_9BACL</name>
<sequence>MISVEQFLKWIRFAHEKIQQHKNELTELDQAIGDGDHGVNLARGFEAVVQKLDAHEGKDLGALCQEIGMTLIAKVGGASGPLYGTAFVRMATAWKGKQSVTYPEFVQGIEAGANGIQARGKAGLGDKTMLDVWLPLADYLARETETVSWKEVERFVYQQMKSTESMEAKKGRAAFLGARSIGHRDPGAVSSYYLFAALCQTMEMKE</sequence>
<comment type="catalytic activity">
    <reaction evidence="1">
        <text>dihydroxyacetone + phosphoenolpyruvate = dihydroxyacetone phosphate + pyruvate</text>
        <dbReference type="Rhea" id="RHEA:18381"/>
        <dbReference type="ChEBI" id="CHEBI:15361"/>
        <dbReference type="ChEBI" id="CHEBI:16016"/>
        <dbReference type="ChEBI" id="CHEBI:57642"/>
        <dbReference type="ChEBI" id="CHEBI:58702"/>
        <dbReference type="EC" id="2.7.1.121"/>
    </reaction>
</comment>
<dbReference type="EMBL" id="FORR01000005">
    <property type="protein sequence ID" value="SFJ15508.1"/>
    <property type="molecule type" value="Genomic_DNA"/>
</dbReference>
<organism evidence="10 11">
    <name type="scientific">Thermoflavimicrobium dichotomicum</name>
    <dbReference type="NCBI Taxonomy" id="46223"/>
    <lineage>
        <taxon>Bacteria</taxon>
        <taxon>Bacillati</taxon>
        <taxon>Bacillota</taxon>
        <taxon>Bacilli</taxon>
        <taxon>Bacillales</taxon>
        <taxon>Thermoactinomycetaceae</taxon>
        <taxon>Thermoflavimicrobium</taxon>
    </lineage>
</organism>
<feature type="domain" description="DhaL" evidence="9">
    <location>
        <begin position="5"/>
        <end position="200"/>
    </location>
</feature>
<dbReference type="SMART" id="SM01120">
    <property type="entry name" value="Dak2"/>
    <property type="match status" value="1"/>
</dbReference>
<dbReference type="PANTHER" id="PTHR28629">
    <property type="entry name" value="TRIOKINASE/FMN CYCLASE"/>
    <property type="match status" value="1"/>
</dbReference>
<evidence type="ECO:0000256" key="8">
    <source>
        <dbReference type="ARBA" id="ARBA00055771"/>
    </source>
</evidence>
<evidence type="ECO:0000313" key="11">
    <source>
        <dbReference type="Proteomes" id="UP000199545"/>
    </source>
</evidence>
<comment type="function">
    <text evidence="8">ADP-binding subunit of the dihydroxyacetone kinase, which is responsible for the phosphoenolpyruvate (PEP)-dependent phosphorylation of dihydroxyacetone. DhaL-ADP is converted to DhaL-ATP via a phosphoryl group transfer from DhaM and transmits it to dihydroxyacetone binds to DhaK.</text>
</comment>
<dbReference type="RefSeq" id="WP_093229106.1">
    <property type="nucleotide sequence ID" value="NZ_FORR01000005.1"/>
</dbReference>
<protein>
    <recommendedName>
        <fullName evidence="3">phosphoenolpyruvate--glycerone phosphotransferase</fullName>
        <ecNumber evidence="3">2.7.1.121</ecNumber>
    </recommendedName>
</protein>
<dbReference type="PROSITE" id="PS51480">
    <property type="entry name" value="DHAL"/>
    <property type="match status" value="1"/>
</dbReference>
<evidence type="ECO:0000256" key="3">
    <source>
        <dbReference type="ARBA" id="ARBA00012095"/>
    </source>
</evidence>
<keyword evidence="5 10" id="KW-0418">Kinase</keyword>
<dbReference type="NCBIfam" id="TIGR02365">
    <property type="entry name" value="dha_L_ycgS"/>
    <property type="match status" value="1"/>
</dbReference>
<dbReference type="STRING" id="46223.SAMN05421852_10559"/>
<dbReference type="EC" id="2.7.1.121" evidence="3"/>
<comment type="subunit">
    <text evidence="7">Homodimer. The dihydroxyacetone kinase complex is composed of a homodimer of DhaM, a homodimer of DhaK and the subunit DhaL.</text>
</comment>
<dbReference type="OrthoDB" id="9800291at2"/>
<evidence type="ECO:0000313" key="10">
    <source>
        <dbReference type="EMBL" id="SFJ15508.1"/>
    </source>
</evidence>
<evidence type="ECO:0000256" key="2">
    <source>
        <dbReference type="ARBA" id="ARBA00004745"/>
    </source>
</evidence>
<dbReference type="Proteomes" id="UP000199545">
    <property type="component" value="Unassembled WGS sequence"/>
</dbReference>